<dbReference type="EMBL" id="AP026867">
    <property type="protein sequence ID" value="BDS15453.1"/>
    <property type="molecule type" value="Genomic_DNA"/>
</dbReference>
<accession>A0A915YMC9</accession>
<sequence length="182" mass="20863">MKALKSFTINFASLADGEHLFDYQIDNKFLKHFEATLVQEGSVDVSLSLIKFLNSLEFNFNIQGTVLTPCDVCIEEFELPVEGSEQIMVKIVSEIPTDDDEYNVVYLKEGTSSINIAEMLYELLMLSIPMRKVHPLNDEGQYTCDPDVLKYLQINEDIETSEEEVDNNDNINPIWDELKKLK</sequence>
<dbReference type="RefSeq" id="WP_264790609.1">
    <property type="nucleotide sequence ID" value="NZ_AP026867.1"/>
</dbReference>
<name>A0A915YMC9_9BACT</name>
<protein>
    <submittedName>
        <fullName evidence="1">DUF177 domain-containing protein</fullName>
    </submittedName>
</protein>
<gene>
    <name evidence="1" type="ORF">AsAng_0062370</name>
</gene>
<dbReference type="Proteomes" id="UP001060919">
    <property type="component" value="Chromosome"/>
</dbReference>
<keyword evidence="2" id="KW-1185">Reference proteome</keyword>
<proteinExistence type="predicted"/>
<reference evidence="1" key="1">
    <citation type="submission" date="2022-09" db="EMBL/GenBank/DDBJ databases">
        <title>Aureispira anguillicida sp. nov., isolated from Leptocephalus of Japanese eel Anguilla japonica.</title>
        <authorList>
            <person name="Yuasa K."/>
            <person name="Mekata T."/>
            <person name="Ikunari K."/>
        </authorList>
    </citation>
    <scope>NUCLEOTIDE SEQUENCE</scope>
    <source>
        <strain evidence="1">EL160426</strain>
    </source>
</reference>
<evidence type="ECO:0000313" key="1">
    <source>
        <dbReference type="EMBL" id="BDS15453.1"/>
    </source>
</evidence>
<dbReference type="AlphaFoldDB" id="A0A915YMC9"/>
<dbReference type="InterPro" id="IPR003772">
    <property type="entry name" value="YceD"/>
</dbReference>
<organism evidence="1 2">
    <name type="scientific">Aureispira anguillae</name>
    <dbReference type="NCBI Taxonomy" id="2864201"/>
    <lineage>
        <taxon>Bacteria</taxon>
        <taxon>Pseudomonadati</taxon>
        <taxon>Bacteroidota</taxon>
        <taxon>Saprospiria</taxon>
        <taxon>Saprospirales</taxon>
        <taxon>Saprospiraceae</taxon>
        <taxon>Aureispira</taxon>
    </lineage>
</organism>
<dbReference type="Pfam" id="PF02620">
    <property type="entry name" value="YceD"/>
    <property type="match status" value="1"/>
</dbReference>
<dbReference type="KEGG" id="aup:AsAng_0062370"/>
<evidence type="ECO:0000313" key="2">
    <source>
        <dbReference type="Proteomes" id="UP001060919"/>
    </source>
</evidence>